<dbReference type="WBParaSite" id="EVEC_0000173501-mRNA-1">
    <property type="protein sequence ID" value="EVEC_0000173501-mRNA-1"/>
    <property type="gene ID" value="EVEC_0000173501"/>
</dbReference>
<dbReference type="STRING" id="51028.A0A0N4UW84"/>
<gene>
    <name evidence="13" type="ORF">EVEC_LOCUS1443</name>
</gene>
<evidence type="ECO:0000256" key="4">
    <source>
        <dbReference type="ARBA" id="ARBA00022723"/>
    </source>
</evidence>
<comment type="subcellular location">
    <subcellularLocation>
        <location evidence="2">Membrane</location>
        <topology evidence="2">Multi-pass membrane protein</topology>
    </subcellularLocation>
</comment>
<evidence type="ECO:0000256" key="10">
    <source>
        <dbReference type="ARBA" id="ARBA00044501"/>
    </source>
</evidence>
<comment type="pathway">
    <text evidence="10">Porphyrin-containing compound metabolism; heme A biosynthesis; heme A from heme O: step 1/1.</text>
</comment>
<evidence type="ECO:0000256" key="6">
    <source>
        <dbReference type="ARBA" id="ARBA00023002"/>
    </source>
</evidence>
<dbReference type="PANTHER" id="PTHR23289:SF2">
    <property type="entry name" value="CYTOCHROME C OXIDASE ASSEMBLY PROTEIN COX15 HOMOLOG"/>
    <property type="match status" value="1"/>
</dbReference>
<dbReference type="Proteomes" id="UP000274131">
    <property type="component" value="Unassembled WGS sequence"/>
</dbReference>
<dbReference type="AlphaFoldDB" id="A0A0N4UW84"/>
<keyword evidence="4" id="KW-0479">Metal-binding</keyword>
<keyword evidence="14" id="KW-1185">Reference proteome</keyword>
<organism evidence="15">
    <name type="scientific">Enterobius vermicularis</name>
    <name type="common">Human pinworm</name>
    <dbReference type="NCBI Taxonomy" id="51028"/>
    <lineage>
        <taxon>Eukaryota</taxon>
        <taxon>Metazoa</taxon>
        <taxon>Ecdysozoa</taxon>
        <taxon>Nematoda</taxon>
        <taxon>Chromadorea</taxon>
        <taxon>Rhabditida</taxon>
        <taxon>Spirurina</taxon>
        <taxon>Oxyuridomorpha</taxon>
        <taxon>Oxyuroidea</taxon>
        <taxon>Oxyuridae</taxon>
        <taxon>Enterobius</taxon>
    </lineage>
</organism>
<dbReference type="GO" id="GO:0005743">
    <property type="term" value="C:mitochondrial inner membrane"/>
    <property type="evidence" value="ECO:0007669"/>
    <property type="project" value="TreeGrafter"/>
</dbReference>
<evidence type="ECO:0000256" key="2">
    <source>
        <dbReference type="ARBA" id="ARBA00004141"/>
    </source>
</evidence>
<comment type="catalytic activity">
    <reaction evidence="11">
        <text>Fe(II)-heme o + 2 A + H2O = Fe(II)-heme a + 2 AH2</text>
        <dbReference type="Rhea" id="RHEA:63388"/>
        <dbReference type="ChEBI" id="CHEBI:13193"/>
        <dbReference type="ChEBI" id="CHEBI:15377"/>
        <dbReference type="ChEBI" id="CHEBI:17499"/>
        <dbReference type="ChEBI" id="CHEBI:60530"/>
        <dbReference type="ChEBI" id="CHEBI:61715"/>
        <dbReference type="EC" id="1.17.99.9"/>
    </reaction>
    <physiologicalReaction direction="left-to-right" evidence="11">
        <dbReference type="Rhea" id="RHEA:63389"/>
    </physiologicalReaction>
</comment>
<dbReference type="PANTHER" id="PTHR23289">
    <property type="entry name" value="CYTOCHROME C OXIDASE ASSEMBLY PROTEIN COX15"/>
    <property type="match status" value="1"/>
</dbReference>
<sequence length="381" mass="43997">MFLPDAVLQGTLSRSTISKRYLILGTQLTEQLTQKQRRTIGLWLLGCAGCVYGAVALGGVTRLTESGLSMVNWDLIKTMKPPIGQKQWEEEFERYKRYPEYEYKTNVEDMTLSQFKFIWSMEYLHRMWGRFTGVVFLLPCIYFWAKGRFNRPMKTRMLIAGSLLMAQGLIGWWMVKSGLNPSQNSNKEIPRVSQYRLATHLTMAFVLYTVFLWTGLSHIFKPHDLHNIKALRIMTHSSKTLIVLTAVVGAFVAGLDAGWVYNSWPKFADRWIPEDLFVSEPKWKNFFENPPAAQFLHRNMAYLTLLSVTLTWLIGRRMNLGRRAKLVLHSTMAMSYVQVLLGICSLLYYVPVWLGTLHQSGSMAVMTLAFWLSNEIRRIPK</sequence>
<dbReference type="OrthoDB" id="1726137at2759"/>
<evidence type="ECO:0000256" key="9">
    <source>
        <dbReference type="ARBA" id="ARBA00023136"/>
    </source>
</evidence>
<evidence type="ECO:0000256" key="8">
    <source>
        <dbReference type="ARBA" id="ARBA00023133"/>
    </source>
</evidence>
<evidence type="ECO:0000313" key="15">
    <source>
        <dbReference type="WBParaSite" id="EVEC_0000173501-mRNA-1"/>
    </source>
</evidence>
<evidence type="ECO:0000256" key="11">
    <source>
        <dbReference type="ARBA" id="ARBA00048044"/>
    </source>
</evidence>
<reference evidence="13 14" key="2">
    <citation type="submission" date="2018-10" db="EMBL/GenBank/DDBJ databases">
        <authorList>
            <consortium name="Pathogen Informatics"/>
        </authorList>
    </citation>
    <scope>NUCLEOTIDE SEQUENCE [LARGE SCALE GENOMIC DNA]</scope>
</reference>
<protein>
    <submittedName>
        <fullName evidence="15">Cytochrome c oxidase assembly protein COX15 homolog</fullName>
    </submittedName>
</protein>
<dbReference type="HAMAP" id="MF_01665">
    <property type="entry name" value="HemeA_synth_type2"/>
    <property type="match status" value="1"/>
</dbReference>
<keyword evidence="8" id="KW-0350">Heme biosynthesis</keyword>
<evidence type="ECO:0000256" key="7">
    <source>
        <dbReference type="ARBA" id="ARBA00023004"/>
    </source>
</evidence>
<name>A0A0N4UW84_ENTVE</name>
<evidence type="ECO:0000313" key="13">
    <source>
        <dbReference type="EMBL" id="VDD86300.1"/>
    </source>
</evidence>
<dbReference type="GO" id="GO:0016653">
    <property type="term" value="F:oxidoreductase activity, acting on NAD(P)H, heme protein as acceptor"/>
    <property type="evidence" value="ECO:0007669"/>
    <property type="project" value="TreeGrafter"/>
</dbReference>
<dbReference type="Pfam" id="PF02628">
    <property type="entry name" value="COX15-CtaA"/>
    <property type="match status" value="1"/>
</dbReference>
<feature type="transmembrane region" description="Helical" evidence="12">
    <location>
        <begin position="40"/>
        <end position="60"/>
    </location>
</feature>
<proteinExistence type="inferred from homology"/>
<evidence type="ECO:0000256" key="1">
    <source>
        <dbReference type="ARBA" id="ARBA00001970"/>
    </source>
</evidence>
<comment type="cofactor">
    <cofactor evidence="1">
        <name>heme b</name>
        <dbReference type="ChEBI" id="CHEBI:60344"/>
    </cofactor>
</comment>
<feature type="transmembrane region" description="Helical" evidence="12">
    <location>
        <begin position="295"/>
        <end position="314"/>
    </location>
</feature>
<feature type="transmembrane region" description="Helical" evidence="12">
    <location>
        <begin position="157"/>
        <end position="175"/>
    </location>
</feature>
<evidence type="ECO:0000256" key="3">
    <source>
        <dbReference type="ARBA" id="ARBA00022692"/>
    </source>
</evidence>
<feature type="transmembrane region" description="Helical" evidence="12">
    <location>
        <begin position="195"/>
        <end position="220"/>
    </location>
</feature>
<keyword evidence="9 12" id="KW-0472">Membrane</keyword>
<dbReference type="InterPro" id="IPR003780">
    <property type="entry name" value="COX15/CtaA_fam"/>
</dbReference>
<dbReference type="GO" id="GO:0120547">
    <property type="term" value="F:heme A synthase activity"/>
    <property type="evidence" value="ECO:0007669"/>
    <property type="project" value="UniProtKB-EC"/>
</dbReference>
<evidence type="ECO:0000256" key="12">
    <source>
        <dbReference type="SAM" id="Phobius"/>
    </source>
</evidence>
<dbReference type="InterPro" id="IPR023754">
    <property type="entry name" value="HemeA_Synthase_type2"/>
</dbReference>
<feature type="transmembrane region" description="Helical" evidence="12">
    <location>
        <begin position="326"/>
        <end position="350"/>
    </location>
</feature>
<dbReference type="EMBL" id="UXUI01007211">
    <property type="protein sequence ID" value="VDD86300.1"/>
    <property type="molecule type" value="Genomic_DNA"/>
</dbReference>
<dbReference type="GO" id="GO:0046872">
    <property type="term" value="F:metal ion binding"/>
    <property type="evidence" value="ECO:0007669"/>
    <property type="project" value="UniProtKB-KW"/>
</dbReference>
<keyword evidence="6" id="KW-0560">Oxidoreductase</keyword>
<keyword evidence="7" id="KW-0408">Iron</keyword>
<keyword evidence="5 12" id="KW-1133">Transmembrane helix</keyword>
<feature type="transmembrane region" description="Helical" evidence="12">
    <location>
        <begin position="127"/>
        <end position="145"/>
    </location>
</feature>
<feature type="transmembrane region" description="Helical" evidence="12">
    <location>
        <begin position="241"/>
        <end position="261"/>
    </location>
</feature>
<reference evidence="15" key="1">
    <citation type="submission" date="2016-04" db="UniProtKB">
        <authorList>
            <consortium name="WormBaseParasite"/>
        </authorList>
    </citation>
    <scope>IDENTIFICATION</scope>
</reference>
<evidence type="ECO:0000313" key="14">
    <source>
        <dbReference type="Proteomes" id="UP000274131"/>
    </source>
</evidence>
<accession>A0A0N4UW84</accession>
<evidence type="ECO:0000256" key="5">
    <source>
        <dbReference type="ARBA" id="ARBA00022989"/>
    </source>
</evidence>
<keyword evidence="3 12" id="KW-0812">Transmembrane</keyword>
<dbReference type="GO" id="GO:0006784">
    <property type="term" value="P:heme A biosynthetic process"/>
    <property type="evidence" value="ECO:0007669"/>
    <property type="project" value="InterPro"/>
</dbReference>